<dbReference type="Proteomes" id="UP001268256">
    <property type="component" value="Unassembled WGS sequence"/>
</dbReference>
<sequence length="129" mass="13524">MPAYPLPYLGYLTALGLSLGMTAPGLAQPGFSESSLTPMVTQLSDSLANRISTSSCQDLATLIQQIGNTPQTPPDPSSLLGQVMIAVKNSPNLQGILVSKLGTPLINRLLECNMISVDLLNQAMSPAAR</sequence>
<comment type="caution">
    <text evidence="1">The sequence shown here is derived from an EMBL/GenBank/DDBJ whole genome shotgun (WGS) entry which is preliminary data.</text>
</comment>
<evidence type="ECO:0000313" key="2">
    <source>
        <dbReference type="Proteomes" id="UP001268256"/>
    </source>
</evidence>
<protein>
    <submittedName>
        <fullName evidence="1">Uncharacterized protein</fullName>
    </submittedName>
</protein>
<keyword evidence="2" id="KW-1185">Reference proteome</keyword>
<gene>
    <name evidence="1" type="ORF">RIF25_01410</name>
</gene>
<evidence type="ECO:0000313" key="1">
    <source>
        <dbReference type="EMBL" id="MDS3859455.1"/>
    </source>
</evidence>
<dbReference type="RefSeq" id="WP_322876783.1">
    <property type="nucleotide sequence ID" value="NZ_JAVMIP010000001.1"/>
</dbReference>
<dbReference type="EMBL" id="JAVMIP010000001">
    <property type="protein sequence ID" value="MDS3859455.1"/>
    <property type="molecule type" value="Genomic_DNA"/>
</dbReference>
<accession>A0AAE4JUK3</accession>
<organism evidence="1 2">
    <name type="scientific">Pseudocalidococcus azoricus BACA0444</name>
    <dbReference type="NCBI Taxonomy" id="2918990"/>
    <lineage>
        <taxon>Bacteria</taxon>
        <taxon>Bacillati</taxon>
        <taxon>Cyanobacteriota</taxon>
        <taxon>Cyanophyceae</taxon>
        <taxon>Acaryochloridales</taxon>
        <taxon>Thermosynechococcaceae</taxon>
        <taxon>Pseudocalidococcus</taxon>
        <taxon>Pseudocalidococcus azoricus</taxon>
    </lineage>
</organism>
<name>A0AAE4JUK3_9CYAN</name>
<reference evidence="2" key="1">
    <citation type="submission" date="2023-07" db="EMBL/GenBank/DDBJ databases">
        <authorList>
            <person name="Luz R."/>
            <person name="Cordeiro R."/>
            <person name="Fonseca A."/>
            <person name="Goncalves V."/>
        </authorList>
    </citation>
    <scope>NUCLEOTIDE SEQUENCE [LARGE SCALE GENOMIC DNA]</scope>
    <source>
        <strain evidence="2">BACA0444</strain>
    </source>
</reference>
<proteinExistence type="predicted"/>
<dbReference type="AlphaFoldDB" id="A0AAE4JUK3"/>